<keyword evidence="1" id="KW-0472">Membrane</keyword>
<evidence type="ECO:0000256" key="1">
    <source>
        <dbReference type="SAM" id="Phobius"/>
    </source>
</evidence>
<keyword evidence="1" id="KW-1133">Transmembrane helix</keyword>
<name>A0A2Z7D2Z4_9LAMI</name>
<organism evidence="2 3">
    <name type="scientific">Dorcoceras hygrometricum</name>
    <dbReference type="NCBI Taxonomy" id="472368"/>
    <lineage>
        <taxon>Eukaryota</taxon>
        <taxon>Viridiplantae</taxon>
        <taxon>Streptophyta</taxon>
        <taxon>Embryophyta</taxon>
        <taxon>Tracheophyta</taxon>
        <taxon>Spermatophyta</taxon>
        <taxon>Magnoliopsida</taxon>
        <taxon>eudicotyledons</taxon>
        <taxon>Gunneridae</taxon>
        <taxon>Pentapetalae</taxon>
        <taxon>asterids</taxon>
        <taxon>lamiids</taxon>
        <taxon>Lamiales</taxon>
        <taxon>Gesneriaceae</taxon>
        <taxon>Didymocarpoideae</taxon>
        <taxon>Trichosporeae</taxon>
        <taxon>Loxocarpinae</taxon>
        <taxon>Dorcoceras</taxon>
    </lineage>
</organism>
<dbReference type="AlphaFoldDB" id="A0A2Z7D2Z4"/>
<evidence type="ECO:0000313" key="3">
    <source>
        <dbReference type="Proteomes" id="UP000250235"/>
    </source>
</evidence>
<dbReference type="Proteomes" id="UP000250235">
    <property type="component" value="Unassembled WGS sequence"/>
</dbReference>
<keyword evidence="3" id="KW-1185">Reference proteome</keyword>
<keyword evidence="1" id="KW-0812">Transmembrane</keyword>
<reference evidence="2 3" key="1">
    <citation type="journal article" date="2015" name="Proc. Natl. Acad. Sci. U.S.A.">
        <title>The resurrection genome of Boea hygrometrica: A blueprint for survival of dehydration.</title>
        <authorList>
            <person name="Xiao L."/>
            <person name="Yang G."/>
            <person name="Zhang L."/>
            <person name="Yang X."/>
            <person name="Zhao S."/>
            <person name="Ji Z."/>
            <person name="Zhou Q."/>
            <person name="Hu M."/>
            <person name="Wang Y."/>
            <person name="Chen M."/>
            <person name="Xu Y."/>
            <person name="Jin H."/>
            <person name="Xiao X."/>
            <person name="Hu G."/>
            <person name="Bao F."/>
            <person name="Hu Y."/>
            <person name="Wan P."/>
            <person name="Li L."/>
            <person name="Deng X."/>
            <person name="Kuang T."/>
            <person name="Xiang C."/>
            <person name="Zhu J.K."/>
            <person name="Oliver M.J."/>
            <person name="He Y."/>
        </authorList>
    </citation>
    <scope>NUCLEOTIDE SEQUENCE [LARGE SCALE GENOMIC DNA]</scope>
    <source>
        <strain evidence="3">cv. XS01</strain>
    </source>
</reference>
<gene>
    <name evidence="2" type="ORF">F511_07932</name>
</gene>
<sequence length="159" mass="17402">MPVSLVGAQSPIEKSWSQIISVNHDPQKPISAVVLSVFGSAELPSFSSFNFYPFEAVERLEEESVKLLVYEDFWRNLTAHPLALFEPFAKILATLYRFQLPGPSAVNFRSQEGSVSIRLIDLVFLFLLLCCLGLCYPFAGSSGNQAGSSGVPAGRSPFP</sequence>
<proteinExistence type="predicted"/>
<accession>A0A2Z7D2Z4</accession>
<protein>
    <submittedName>
        <fullName evidence="2">Uncharacterized protein</fullName>
    </submittedName>
</protein>
<feature type="transmembrane region" description="Helical" evidence="1">
    <location>
        <begin position="119"/>
        <end position="139"/>
    </location>
</feature>
<evidence type="ECO:0000313" key="2">
    <source>
        <dbReference type="EMBL" id="KZV53077.1"/>
    </source>
</evidence>
<dbReference type="EMBL" id="KQ990547">
    <property type="protein sequence ID" value="KZV53077.1"/>
    <property type="molecule type" value="Genomic_DNA"/>
</dbReference>